<name>A0ABY5MV71_9SPHN</name>
<reference evidence="4 5" key="1">
    <citation type="submission" date="2022-05" db="EMBL/GenBank/DDBJ databases">
        <title>S8-45 Sphingomonas ultraviolaceadurans.</title>
        <authorList>
            <person name="Liu Y."/>
        </authorList>
    </citation>
    <scope>NUCLEOTIDE SEQUENCE [LARGE SCALE GENOMIC DNA]</scope>
    <source>
        <strain evidence="4 5">S8-45</strain>
    </source>
</reference>
<dbReference type="Pfam" id="PF01551">
    <property type="entry name" value="Peptidase_M23"/>
    <property type="match status" value="1"/>
</dbReference>
<keyword evidence="5" id="KW-1185">Reference proteome</keyword>
<evidence type="ECO:0000313" key="4">
    <source>
        <dbReference type="EMBL" id="UUR08379.1"/>
    </source>
</evidence>
<evidence type="ECO:0000259" key="3">
    <source>
        <dbReference type="Pfam" id="PF01551"/>
    </source>
</evidence>
<dbReference type="RefSeq" id="WP_249504156.1">
    <property type="nucleotide sequence ID" value="NZ_CP097253.1"/>
</dbReference>
<proteinExistence type="predicted"/>
<sequence>MRPAAASAIPKSSDAALPTVRPPDLTVKGRPGETLTDILLRSGVGGLDAALASETAGDLSGPVQLWLGERVGSNARALERMAVRRRPGRQSVVERQGDGFVRRELVEAVDMTPVRLRLEGGAGLPAGLVEAGLPREVRDRLLDRVSGERLAAIDLIIAHQSAASGSYYGEPLYLGAYGMDGTFRRWVGEGLRPLGAGEAAQSGLLRPLPGPVTSNPGLRFHPILRYLRWHRGTDFASPAGTPVQAALEGRVMSAGWQGGYGQAVRIAHGDGSTTLYAHLSEIDVSGGQTVPRGAVVGKVGSSGLATGPHLHFEWQRGGATLRPAFGPLTVGASSLEQRATLQALLSAPFRLPPDRRSRAGA</sequence>
<dbReference type="SUPFAM" id="SSF51261">
    <property type="entry name" value="Duplicated hybrid motif"/>
    <property type="match status" value="1"/>
</dbReference>
<dbReference type="EMBL" id="CP097253">
    <property type="protein sequence ID" value="UUR08379.1"/>
    <property type="molecule type" value="Genomic_DNA"/>
</dbReference>
<evidence type="ECO:0000256" key="1">
    <source>
        <dbReference type="ARBA" id="ARBA00022729"/>
    </source>
</evidence>
<keyword evidence="1" id="KW-0732">Signal</keyword>
<evidence type="ECO:0000313" key="5">
    <source>
        <dbReference type="Proteomes" id="UP000831921"/>
    </source>
</evidence>
<protein>
    <submittedName>
        <fullName evidence="4">M23 family metallopeptidase</fullName>
    </submittedName>
</protein>
<feature type="region of interest" description="Disordered" evidence="2">
    <location>
        <begin position="1"/>
        <end position="28"/>
    </location>
</feature>
<dbReference type="Proteomes" id="UP000831921">
    <property type="component" value="Chromosome"/>
</dbReference>
<gene>
    <name evidence="4" type="ORF">M1K48_01660</name>
</gene>
<dbReference type="InterPro" id="IPR016047">
    <property type="entry name" value="M23ase_b-sheet_dom"/>
</dbReference>
<dbReference type="CDD" id="cd12797">
    <property type="entry name" value="M23_peptidase"/>
    <property type="match status" value="1"/>
</dbReference>
<feature type="domain" description="M23ase beta-sheet core" evidence="3">
    <location>
        <begin position="230"/>
        <end position="323"/>
    </location>
</feature>
<dbReference type="Gene3D" id="2.70.70.10">
    <property type="entry name" value="Glucose Permease (Domain IIA)"/>
    <property type="match status" value="1"/>
</dbReference>
<organism evidence="4 5">
    <name type="scientific">Sphingomonas glaciei</name>
    <dbReference type="NCBI Taxonomy" id="2938948"/>
    <lineage>
        <taxon>Bacteria</taxon>
        <taxon>Pseudomonadati</taxon>
        <taxon>Pseudomonadota</taxon>
        <taxon>Alphaproteobacteria</taxon>
        <taxon>Sphingomonadales</taxon>
        <taxon>Sphingomonadaceae</taxon>
        <taxon>Sphingomonas</taxon>
    </lineage>
</organism>
<dbReference type="PANTHER" id="PTHR21666:SF289">
    <property type="entry name" value="L-ALA--D-GLU ENDOPEPTIDASE"/>
    <property type="match status" value="1"/>
</dbReference>
<dbReference type="InterPro" id="IPR011055">
    <property type="entry name" value="Dup_hybrid_motif"/>
</dbReference>
<evidence type="ECO:0000256" key="2">
    <source>
        <dbReference type="SAM" id="MobiDB-lite"/>
    </source>
</evidence>
<accession>A0ABY5MV71</accession>
<dbReference type="PANTHER" id="PTHR21666">
    <property type="entry name" value="PEPTIDASE-RELATED"/>
    <property type="match status" value="1"/>
</dbReference>
<dbReference type="InterPro" id="IPR050570">
    <property type="entry name" value="Cell_wall_metabolism_enzyme"/>
</dbReference>